<evidence type="ECO:0000256" key="1">
    <source>
        <dbReference type="SAM" id="MobiDB-lite"/>
    </source>
</evidence>
<comment type="caution">
    <text evidence="2">The sequence shown here is derived from an EMBL/GenBank/DDBJ whole genome shotgun (WGS) entry which is preliminary data.</text>
</comment>
<evidence type="ECO:0008006" key="4">
    <source>
        <dbReference type="Google" id="ProtNLM"/>
    </source>
</evidence>
<dbReference type="InterPro" id="IPR036890">
    <property type="entry name" value="HATPase_C_sf"/>
</dbReference>
<accession>L1KX31</accession>
<dbReference type="Gene3D" id="3.30.565.10">
    <property type="entry name" value="Histidine kinase-like ATPase, C-terminal domain"/>
    <property type="match status" value="1"/>
</dbReference>
<protein>
    <recommendedName>
        <fullName evidence="4">Histidine kinase/HSP90-like ATPase domain-containing protein</fullName>
    </recommendedName>
</protein>
<dbReference type="Proteomes" id="UP000010411">
    <property type="component" value="Unassembled WGS sequence"/>
</dbReference>
<dbReference type="EMBL" id="AEJC01000293">
    <property type="protein sequence ID" value="EKX65371.1"/>
    <property type="molecule type" value="Genomic_DNA"/>
</dbReference>
<gene>
    <name evidence="2" type="ORF">STRIP9103_05471</name>
</gene>
<feature type="region of interest" description="Disordered" evidence="1">
    <location>
        <begin position="57"/>
        <end position="81"/>
    </location>
</feature>
<organism evidence="2 3">
    <name type="scientific">Streptomyces ipomoeae 91-03</name>
    <dbReference type="NCBI Taxonomy" id="698759"/>
    <lineage>
        <taxon>Bacteria</taxon>
        <taxon>Bacillati</taxon>
        <taxon>Actinomycetota</taxon>
        <taxon>Actinomycetes</taxon>
        <taxon>Kitasatosporales</taxon>
        <taxon>Streptomycetaceae</taxon>
        <taxon>Streptomyces</taxon>
    </lineage>
</organism>
<name>L1KX31_9ACTN</name>
<dbReference type="CDD" id="cd16936">
    <property type="entry name" value="HATPase_RsbW-like"/>
    <property type="match status" value="1"/>
</dbReference>
<evidence type="ECO:0000313" key="2">
    <source>
        <dbReference type="EMBL" id="EKX65371.1"/>
    </source>
</evidence>
<evidence type="ECO:0000313" key="3">
    <source>
        <dbReference type="Proteomes" id="UP000010411"/>
    </source>
</evidence>
<dbReference type="AlphaFoldDB" id="L1KX31"/>
<sequence>MEVTDVDPTLVHPSQAGALDESGRGLFLVDALATRWGSQPCAAGKITWFELAVAASEEGTADTEETVPIGSAQERIEPQAA</sequence>
<reference evidence="2 3" key="1">
    <citation type="submission" date="2012-11" db="EMBL/GenBank/DDBJ databases">
        <authorList>
            <person name="Huguet-Tapia J.C."/>
            <person name="Durkin A.S."/>
            <person name="Pettis G.S."/>
            <person name="Badger J.H."/>
        </authorList>
    </citation>
    <scope>NUCLEOTIDE SEQUENCE [LARGE SCALE GENOMIC DNA]</scope>
    <source>
        <strain evidence="2 3">91-03</strain>
    </source>
</reference>
<keyword evidence="3" id="KW-1185">Reference proteome</keyword>
<proteinExistence type="predicted"/>